<keyword evidence="2" id="KW-1185">Reference proteome</keyword>
<name>G1WKK1_9ACTN</name>
<proteinExistence type="predicted"/>
<accession>G1WKK1</accession>
<dbReference type="HOGENOM" id="CLU_3097717_0_0_11"/>
<gene>
    <name evidence="1" type="ORF">HMPREF9452_01864</name>
</gene>
<comment type="caution">
    <text evidence="1">The sequence shown here is derived from an EMBL/GenBank/DDBJ whole genome shotgun (WGS) entry which is preliminary data.</text>
</comment>
<reference evidence="1 2" key="1">
    <citation type="submission" date="2011-06" db="EMBL/GenBank/DDBJ databases">
        <title>The Genome Sequence of Collinsella tanakaei YIT 12063.</title>
        <authorList>
            <consortium name="The Broad Institute Genome Sequencing Platform"/>
            <person name="Earl A."/>
            <person name="Ward D."/>
            <person name="Feldgarden M."/>
            <person name="Gevers D."/>
            <person name="Morotomi M."/>
            <person name="Young S.K."/>
            <person name="Zeng Q."/>
            <person name="Gargeya S."/>
            <person name="Fitzgerald M."/>
            <person name="Haas B."/>
            <person name="Abouelleil A."/>
            <person name="Alvarado L."/>
            <person name="Arachchi H.M."/>
            <person name="Berlin A."/>
            <person name="Brown A."/>
            <person name="Chapman S.B."/>
            <person name="Chen Z."/>
            <person name="Dunbar C."/>
            <person name="Freedman E."/>
            <person name="Gearin G."/>
            <person name="Gellesch M."/>
            <person name="Goldberg J."/>
            <person name="Griggs A."/>
            <person name="Gujja S."/>
            <person name="Heiman D."/>
            <person name="Howarth C."/>
            <person name="Larson L."/>
            <person name="Lui A."/>
            <person name="MacDonald P.J.P."/>
            <person name="Mehta T."/>
            <person name="Montmayeur A."/>
            <person name="Murphy C."/>
            <person name="Neiman D."/>
            <person name="Pearson M."/>
            <person name="Priest M."/>
            <person name="Roberts A."/>
            <person name="Saif S."/>
            <person name="Shea T."/>
            <person name="Shenoy N."/>
            <person name="Sisk P."/>
            <person name="Stolte C."/>
            <person name="Sykes S."/>
            <person name="Wortman J."/>
            <person name="Nusbaum C."/>
            <person name="Birren B."/>
        </authorList>
    </citation>
    <scope>NUCLEOTIDE SEQUENCE [LARGE SCALE GENOMIC DNA]</scope>
    <source>
        <strain evidence="1 2">YIT 12063</strain>
    </source>
</reference>
<evidence type="ECO:0000313" key="1">
    <source>
        <dbReference type="EMBL" id="EGX68946.1"/>
    </source>
</evidence>
<dbReference type="EMBL" id="ADLS01000027">
    <property type="protein sequence ID" value="EGX68946.1"/>
    <property type="molecule type" value="Genomic_DNA"/>
</dbReference>
<organism evidence="1 2">
    <name type="scientific">Collinsella tanakaei YIT 12063</name>
    <dbReference type="NCBI Taxonomy" id="742742"/>
    <lineage>
        <taxon>Bacteria</taxon>
        <taxon>Bacillati</taxon>
        <taxon>Actinomycetota</taxon>
        <taxon>Coriobacteriia</taxon>
        <taxon>Coriobacteriales</taxon>
        <taxon>Coriobacteriaceae</taxon>
        <taxon>Collinsella</taxon>
    </lineage>
</organism>
<dbReference type="Proteomes" id="UP000004830">
    <property type="component" value="Unassembled WGS sequence"/>
</dbReference>
<sequence>MGRVDVTGCADATQTKKAPEGLLEARFAALAPGVLGSPSGALGSTCIDSGR</sequence>
<dbReference type="PATRIC" id="fig|742742.3.peg.1844"/>
<protein>
    <submittedName>
        <fullName evidence="1">Uncharacterized protein</fullName>
    </submittedName>
</protein>
<evidence type="ECO:0000313" key="2">
    <source>
        <dbReference type="Proteomes" id="UP000004830"/>
    </source>
</evidence>
<dbReference type="AlphaFoldDB" id="G1WKK1"/>